<evidence type="ECO:0000256" key="2">
    <source>
        <dbReference type="ARBA" id="ARBA00023002"/>
    </source>
</evidence>
<dbReference type="PANTHER" id="PTHR45348">
    <property type="entry name" value="HYPOTHETICAL OXIDOREDUCTASE (EUROFUNG)"/>
    <property type="match status" value="1"/>
</dbReference>
<dbReference type="VEuPathDB" id="FungiDB:HMPREF1541_06264"/>
<dbReference type="Pfam" id="PF08240">
    <property type="entry name" value="ADH_N"/>
    <property type="match status" value="1"/>
</dbReference>
<feature type="compositionally biased region" description="Polar residues" evidence="3">
    <location>
        <begin position="41"/>
        <end position="61"/>
    </location>
</feature>
<dbReference type="InterPro" id="IPR011032">
    <property type="entry name" value="GroES-like_sf"/>
</dbReference>
<proteinExistence type="inferred from homology"/>
<reference evidence="5 6" key="1">
    <citation type="submission" date="2013-03" db="EMBL/GenBank/DDBJ databases">
        <title>The Genome Sequence of Phialophora europaea CBS 101466.</title>
        <authorList>
            <consortium name="The Broad Institute Genomics Platform"/>
            <person name="Cuomo C."/>
            <person name="de Hoog S."/>
            <person name="Gorbushina A."/>
            <person name="Walker B."/>
            <person name="Young S.K."/>
            <person name="Zeng Q."/>
            <person name="Gargeya S."/>
            <person name="Fitzgerald M."/>
            <person name="Haas B."/>
            <person name="Abouelleil A."/>
            <person name="Allen A.W."/>
            <person name="Alvarado L."/>
            <person name="Arachchi H.M."/>
            <person name="Berlin A.M."/>
            <person name="Chapman S.B."/>
            <person name="Gainer-Dewar J."/>
            <person name="Goldberg J."/>
            <person name="Griggs A."/>
            <person name="Gujja S."/>
            <person name="Hansen M."/>
            <person name="Howarth C."/>
            <person name="Imamovic A."/>
            <person name="Ireland A."/>
            <person name="Larimer J."/>
            <person name="McCowan C."/>
            <person name="Murphy C."/>
            <person name="Pearson M."/>
            <person name="Poon T.W."/>
            <person name="Priest M."/>
            <person name="Roberts A."/>
            <person name="Saif S."/>
            <person name="Shea T."/>
            <person name="Sisk P."/>
            <person name="Sykes S."/>
            <person name="Wortman J."/>
            <person name="Nusbaum C."/>
            <person name="Birren B."/>
        </authorList>
    </citation>
    <scope>NUCLEOTIDE SEQUENCE [LARGE SCALE GENOMIC DNA]</scope>
    <source>
        <strain evidence="5 6">CBS 101466</strain>
    </source>
</reference>
<evidence type="ECO:0000259" key="4">
    <source>
        <dbReference type="SMART" id="SM00829"/>
    </source>
</evidence>
<evidence type="ECO:0000313" key="6">
    <source>
        <dbReference type="Proteomes" id="UP000030752"/>
    </source>
</evidence>
<dbReference type="PANTHER" id="PTHR45348:SF2">
    <property type="entry name" value="ZINC-TYPE ALCOHOL DEHYDROGENASE-LIKE PROTEIN C2E1P3.01"/>
    <property type="match status" value="1"/>
</dbReference>
<dbReference type="eggNOG" id="KOG1198">
    <property type="taxonomic scope" value="Eukaryota"/>
</dbReference>
<dbReference type="Gene3D" id="3.40.50.720">
    <property type="entry name" value="NAD(P)-binding Rossmann-like Domain"/>
    <property type="match status" value="1"/>
</dbReference>
<keyword evidence="6" id="KW-1185">Reference proteome</keyword>
<gene>
    <name evidence="5" type="ORF">HMPREF1541_06264</name>
</gene>
<dbReference type="AlphaFoldDB" id="W2RR84"/>
<feature type="region of interest" description="Disordered" evidence="3">
    <location>
        <begin position="26"/>
        <end position="61"/>
    </location>
</feature>
<dbReference type="CDD" id="cd08249">
    <property type="entry name" value="enoyl_reductase_like"/>
    <property type="match status" value="1"/>
</dbReference>
<keyword evidence="2" id="KW-0560">Oxidoreductase</keyword>
<dbReference type="GO" id="GO:0016651">
    <property type="term" value="F:oxidoreductase activity, acting on NAD(P)H"/>
    <property type="evidence" value="ECO:0007669"/>
    <property type="project" value="InterPro"/>
</dbReference>
<dbReference type="HOGENOM" id="CLU_026673_16_2_1"/>
<dbReference type="SMART" id="SM00829">
    <property type="entry name" value="PKS_ER"/>
    <property type="match status" value="1"/>
</dbReference>
<protein>
    <recommendedName>
        <fullName evidence="4">Enoyl reductase (ER) domain-containing protein</fullName>
    </recommendedName>
</protein>
<dbReference type="OrthoDB" id="10257049at2759"/>
<dbReference type="STRING" id="1220924.W2RR84"/>
<dbReference type="EMBL" id="KB822722">
    <property type="protein sequence ID" value="ETN38233.1"/>
    <property type="molecule type" value="Genomic_DNA"/>
</dbReference>
<dbReference type="InterPro" id="IPR047122">
    <property type="entry name" value="Trans-enoyl_RdTase-like"/>
</dbReference>
<dbReference type="SUPFAM" id="SSF51735">
    <property type="entry name" value="NAD(P)-binding Rossmann-fold domains"/>
    <property type="match status" value="1"/>
</dbReference>
<evidence type="ECO:0000256" key="1">
    <source>
        <dbReference type="ARBA" id="ARBA00008072"/>
    </source>
</evidence>
<evidence type="ECO:0000256" key="3">
    <source>
        <dbReference type="SAM" id="MobiDB-lite"/>
    </source>
</evidence>
<dbReference type="Gene3D" id="3.90.180.10">
    <property type="entry name" value="Medium-chain alcohol dehydrogenases, catalytic domain"/>
    <property type="match status" value="1"/>
</dbReference>
<dbReference type="InterPro" id="IPR020843">
    <property type="entry name" value="ER"/>
</dbReference>
<dbReference type="InterPro" id="IPR013154">
    <property type="entry name" value="ADH-like_N"/>
</dbReference>
<organism evidence="5 6">
    <name type="scientific">Cyphellophora europaea (strain CBS 101466)</name>
    <name type="common">Phialophora europaea</name>
    <dbReference type="NCBI Taxonomy" id="1220924"/>
    <lineage>
        <taxon>Eukaryota</taxon>
        <taxon>Fungi</taxon>
        <taxon>Dikarya</taxon>
        <taxon>Ascomycota</taxon>
        <taxon>Pezizomycotina</taxon>
        <taxon>Eurotiomycetes</taxon>
        <taxon>Chaetothyriomycetidae</taxon>
        <taxon>Chaetothyriales</taxon>
        <taxon>Cyphellophoraceae</taxon>
        <taxon>Cyphellophora</taxon>
    </lineage>
</organism>
<dbReference type="InParanoid" id="W2RR84"/>
<dbReference type="GeneID" id="19973603"/>
<evidence type="ECO:0000313" key="5">
    <source>
        <dbReference type="EMBL" id="ETN38233.1"/>
    </source>
</evidence>
<name>W2RR84_CYPE1</name>
<accession>W2RR84</accession>
<dbReference type="RefSeq" id="XP_008718822.1">
    <property type="nucleotide sequence ID" value="XM_008720600.1"/>
</dbReference>
<feature type="domain" description="Enoyl reductase (ER)" evidence="4">
    <location>
        <begin position="113"/>
        <end position="456"/>
    </location>
</feature>
<sequence length="458" mass="49220">MPSAFSNWASCLCCFSQRRKLQTVHGVSPWTPPDLEAKVPSASSRSVDSTDQGKSDTSSLSLVEEQADEKIAKLLATPDPIPNAVEKAGLERSLIQQNPANSALLVTAKGQYTLTDNFDFPALQNPREVIIQSVAVGLNPIDWKSVDYGFCLPSFPWITGREMAGVVHQVGSEVVGVKVGDLVWTSTYYRDRRAGCFQHFVTVPEHTVLPLPPNLSMEQAATLGVAGLTAAMTLWHWLQVPIPASLSSSTIASTTPPQGSDYLLLWGGATTTGQYLTQLATLAHMKTIVVASAKTETLCRSRGAAHVVVRDGKSDAELVAEIRHASSNGRITRVVDLVGPKTAALCLQAVAVSSSASAGVEHEQEHAEVLFAPLAMMDATDAAQAPAANVRILTVEMKQFVLKQECAVYARKLNELVGRGVLKPPEVEVLEGGLELVEEGLRRVKMGERGGRKLVVRL</sequence>
<dbReference type="SUPFAM" id="SSF50129">
    <property type="entry name" value="GroES-like"/>
    <property type="match status" value="1"/>
</dbReference>
<comment type="similarity">
    <text evidence="1">Belongs to the zinc-containing alcohol dehydrogenase family.</text>
</comment>
<dbReference type="Proteomes" id="UP000030752">
    <property type="component" value="Unassembled WGS sequence"/>
</dbReference>
<dbReference type="InterPro" id="IPR036291">
    <property type="entry name" value="NAD(P)-bd_dom_sf"/>
</dbReference>